<dbReference type="GO" id="GO:0051301">
    <property type="term" value="P:cell division"/>
    <property type="evidence" value="ECO:0007669"/>
    <property type="project" value="UniProtKB-KW"/>
</dbReference>
<sequence>MHIQSVVVAGFRSYKDETGVESFSPAQNVVIGRNGTGKSNLFDAIRFGLLTERFANLRPDDRQGLLHEGSGKHVMSAYVEITFCNRDGRLPLDTDEVVLRRTIGVKKDEFFLNRKHITKQDVHHLLETAGFSRSNPYYIVQQGKVNALALMKDRDRLELLKDVAGTKVYEDRRVESLKIIHDSQGRRDKILEVISYIESRLAELEDEKDELKEYQSLDKEKRALEYMLHEKELQDVRIELEAIERQRSEDATASTDLHAEERTLKDQLKQIQDSVQRHTEKLQDWTSDKVRLEAERAELMQAQYELEMELQDLNDDVDQDSSRGATLKTELATIQAQCQAAETELAEWTPKLNDLSQLLANTRSTLATLELEADALIAKKSRKAQFSSQADRDAYLRHEVDDLVGLVHRKEKEAHHLQTSISTANATIAQAKDSLQDRSVAMAEARAELDGFGRRLVELKEKRNDVSETRKDRWRDENKISQDVTHHAEQLSRGESILHSTMSYDVRRGLEAVKGWKESQRFRGIHGPLIELVEPVDDRFCVALDEAAGGAYFHVVVDTDDVATRLMRELEKHNLGRVTFLPLNRLKVSDVPAFDATDDAVLLLDKLRYPSEIKKAVVSAFGKKLLCRDLDTCMQYAEKTGMDCLTLDGDVVQRRGGLHGGYKDPKRSRSRAMLQVRAAQAQLDAIKAEAKKIKYAAQQADQMVAGVVGEIQKQESERQYAMDTYGQLQQDYDRLVQQIQIDTAHVMEKTALLTTIQSEITSLTAKRVAFEAEMAQAMGDSLSPAETDRLAAIHVQIAEVKSHERQYVGQVEDVRVQTATLETRLHDHLRRRESEILSQIKDGSLVALHATERKTSAGMKAVDLANAKRAVERNHVLYTDVEAQIRACEVALASDEMAAEEIQNDLQAILAQLGDEATRGEKMLAKRRRLLQKREAATRDIRELGTLPMSELEKLKELSYKEVSKRFSKCSDRLKGFSHVNKKALDQYVSFSEQRTTLLARKAELDAGDASIKELIDVLDRRKDEAILRTFKGVSHHFSQVFKELVPTGEGKMLIQRADDATTMDTSTFVGVQIKVNFRGEGDSYLMQQLSGGQKALVALAFIFAIQRCDPAPFYLFDEIDQALDATHRAAVAALIHRQAHSEENPAQFITSTFRPELVMVADQFYGIGHQNKISTVYTMTKDESLDFIADIMADEEAVEEKTNDAAA</sequence>
<keyword evidence="6 8" id="KW-0539">Nucleus</keyword>
<dbReference type="Pfam" id="PF06470">
    <property type="entry name" value="SMC_hinge"/>
    <property type="match status" value="1"/>
</dbReference>
<dbReference type="InterPro" id="IPR003395">
    <property type="entry name" value="RecF/RecN/SMC_N"/>
</dbReference>
<dbReference type="GO" id="GO:0005634">
    <property type="term" value="C:nucleus"/>
    <property type="evidence" value="ECO:0007669"/>
    <property type="project" value="UniProtKB-SubCell"/>
</dbReference>
<dbReference type="InterPro" id="IPR036277">
    <property type="entry name" value="SMC_hinge_sf"/>
</dbReference>
<keyword evidence="3" id="KW-0132">Cell division</keyword>
<feature type="coiled-coil region" evidence="9">
    <location>
        <begin position="669"/>
        <end position="696"/>
    </location>
</feature>
<dbReference type="SUPFAM" id="SSF75553">
    <property type="entry name" value="Smc hinge domain"/>
    <property type="match status" value="1"/>
</dbReference>
<keyword evidence="5 9" id="KW-0175">Coiled coil</keyword>
<dbReference type="AlphaFoldDB" id="A0A067CFI9"/>
<dbReference type="OrthoDB" id="431497at2759"/>
<comment type="similarity">
    <text evidence="2">Belongs to the SMC family. SMC3 subfamily.</text>
</comment>
<organism evidence="11 12">
    <name type="scientific">Saprolegnia parasitica (strain CBS 223.65)</name>
    <dbReference type="NCBI Taxonomy" id="695850"/>
    <lineage>
        <taxon>Eukaryota</taxon>
        <taxon>Sar</taxon>
        <taxon>Stramenopiles</taxon>
        <taxon>Oomycota</taxon>
        <taxon>Saprolegniomycetes</taxon>
        <taxon>Saprolegniales</taxon>
        <taxon>Saprolegniaceae</taxon>
        <taxon>Saprolegnia</taxon>
    </lineage>
</organism>
<evidence type="ECO:0000256" key="3">
    <source>
        <dbReference type="ARBA" id="ARBA00022618"/>
    </source>
</evidence>
<gene>
    <name evidence="11" type="ORF">SPRG_19904</name>
</gene>
<keyword evidence="12" id="KW-1185">Reference proteome</keyword>
<reference evidence="11 12" key="1">
    <citation type="journal article" date="2013" name="PLoS Genet.">
        <title>Distinctive expansion of potential virulence genes in the genome of the oomycete fish pathogen Saprolegnia parasitica.</title>
        <authorList>
            <person name="Jiang R.H."/>
            <person name="de Bruijn I."/>
            <person name="Haas B.J."/>
            <person name="Belmonte R."/>
            <person name="Lobach L."/>
            <person name="Christie J."/>
            <person name="van den Ackerveken G."/>
            <person name="Bottin A."/>
            <person name="Bulone V."/>
            <person name="Diaz-Moreno S.M."/>
            <person name="Dumas B."/>
            <person name="Fan L."/>
            <person name="Gaulin E."/>
            <person name="Govers F."/>
            <person name="Grenville-Briggs L.J."/>
            <person name="Horner N.R."/>
            <person name="Levin J.Z."/>
            <person name="Mammella M."/>
            <person name="Meijer H.J."/>
            <person name="Morris P."/>
            <person name="Nusbaum C."/>
            <person name="Oome S."/>
            <person name="Phillips A.J."/>
            <person name="van Rooyen D."/>
            <person name="Rzeszutek E."/>
            <person name="Saraiva M."/>
            <person name="Secombes C.J."/>
            <person name="Seidl M.F."/>
            <person name="Snel B."/>
            <person name="Stassen J.H."/>
            <person name="Sykes S."/>
            <person name="Tripathy S."/>
            <person name="van den Berg H."/>
            <person name="Vega-Arreguin J.C."/>
            <person name="Wawra S."/>
            <person name="Young S.K."/>
            <person name="Zeng Q."/>
            <person name="Dieguez-Uribeondo J."/>
            <person name="Russ C."/>
            <person name="Tyler B.M."/>
            <person name="van West P."/>
        </authorList>
    </citation>
    <scope>NUCLEOTIDE SEQUENCE [LARGE SCALE GENOMIC DNA]</scope>
    <source>
        <strain evidence="11 12">CBS 223.65</strain>
    </source>
</reference>
<dbReference type="SUPFAM" id="SSF52540">
    <property type="entry name" value="P-loop containing nucleoside triphosphate hydrolases"/>
    <property type="match status" value="1"/>
</dbReference>
<dbReference type="OMA" id="GQKTVCA"/>
<dbReference type="PANTHER" id="PTHR43977">
    <property type="entry name" value="STRUCTURAL MAINTENANCE OF CHROMOSOMES PROTEIN 3"/>
    <property type="match status" value="1"/>
</dbReference>
<dbReference type="Gene3D" id="1.20.1060.20">
    <property type="match status" value="1"/>
</dbReference>
<evidence type="ECO:0000256" key="9">
    <source>
        <dbReference type="SAM" id="Coils"/>
    </source>
</evidence>
<comment type="subcellular location">
    <subcellularLocation>
        <location evidence="1 8">Nucleus</location>
    </subcellularLocation>
</comment>
<name>A0A067CFI9_SAPPC</name>
<evidence type="ECO:0000256" key="8">
    <source>
        <dbReference type="PIRNR" id="PIRNR005719"/>
    </source>
</evidence>
<dbReference type="GO" id="GO:0005694">
    <property type="term" value="C:chromosome"/>
    <property type="evidence" value="ECO:0007669"/>
    <property type="project" value="InterPro"/>
</dbReference>
<protein>
    <recommendedName>
        <fullName evidence="8">Structural maintenance of chromosomes protein</fullName>
    </recommendedName>
</protein>
<evidence type="ECO:0000259" key="10">
    <source>
        <dbReference type="SMART" id="SM00968"/>
    </source>
</evidence>
<dbReference type="SMART" id="SM00968">
    <property type="entry name" value="SMC_hinge"/>
    <property type="match status" value="1"/>
</dbReference>
<dbReference type="Pfam" id="PF02463">
    <property type="entry name" value="SMC_N"/>
    <property type="match status" value="2"/>
</dbReference>
<evidence type="ECO:0000256" key="4">
    <source>
        <dbReference type="ARBA" id="ARBA00022776"/>
    </source>
</evidence>
<dbReference type="InterPro" id="IPR010935">
    <property type="entry name" value="SMC_hinge"/>
</dbReference>
<dbReference type="EMBL" id="KK583207">
    <property type="protein sequence ID" value="KDO29238.1"/>
    <property type="molecule type" value="Genomic_DNA"/>
</dbReference>
<accession>A0A067CFI9</accession>
<dbReference type="Gene3D" id="1.10.287.1490">
    <property type="match status" value="1"/>
</dbReference>
<dbReference type="InterPro" id="IPR027417">
    <property type="entry name" value="P-loop_NTPase"/>
</dbReference>
<feature type="domain" description="SMC hinge" evidence="10">
    <location>
        <begin position="523"/>
        <end position="637"/>
    </location>
</feature>
<dbReference type="Gene3D" id="3.30.70.1620">
    <property type="match status" value="1"/>
</dbReference>
<evidence type="ECO:0000313" key="12">
    <source>
        <dbReference type="Proteomes" id="UP000030745"/>
    </source>
</evidence>
<feature type="coiled-coil region" evidence="9">
    <location>
        <begin position="352"/>
        <end position="379"/>
    </location>
</feature>
<dbReference type="STRING" id="695850.A0A067CFI9"/>
<evidence type="ECO:0000313" key="11">
    <source>
        <dbReference type="EMBL" id="KDO29238.1"/>
    </source>
</evidence>
<feature type="coiled-coil region" evidence="9">
    <location>
        <begin position="194"/>
        <end position="316"/>
    </location>
</feature>
<dbReference type="CDD" id="cd03272">
    <property type="entry name" value="ABC_SMC3_euk"/>
    <property type="match status" value="1"/>
</dbReference>
<dbReference type="GO" id="GO:0051276">
    <property type="term" value="P:chromosome organization"/>
    <property type="evidence" value="ECO:0007669"/>
    <property type="project" value="InterPro"/>
</dbReference>
<dbReference type="GeneID" id="24141168"/>
<evidence type="ECO:0000256" key="1">
    <source>
        <dbReference type="ARBA" id="ARBA00004123"/>
    </source>
</evidence>
<dbReference type="InterPro" id="IPR024704">
    <property type="entry name" value="SMC"/>
</dbReference>
<keyword evidence="4" id="KW-0498">Mitosis</keyword>
<evidence type="ECO:0000256" key="6">
    <source>
        <dbReference type="ARBA" id="ARBA00023242"/>
    </source>
</evidence>
<keyword evidence="7" id="KW-0131">Cell cycle</keyword>
<dbReference type="FunFam" id="3.40.50.300:FF:000424">
    <property type="entry name" value="Structural maintenance of chromosomes 3"/>
    <property type="match status" value="1"/>
</dbReference>
<dbReference type="Gene3D" id="3.40.50.300">
    <property type="entry name" value="P-loop containing nucleotide triphosphate hydrolases"/>
    <property type="match status" value="2"/>
</dbReference>
<proteinExistence type="inferred from homology"/>
<dbReference type="KEGG" id="spar:SPRG_19904"/>
<dbReference type="VEuPathDB" id="FungiDB:SPRG_19904"/>
<evidence type="ECO:0000256" key="2">
    <source>
        <dbReference type="ARBA" id="ARBA00005917"/>
    </source>
</evidence>
<dbReference type="PIRSF" id="PIRSF005719">
    <property type="entry name" value="SMC"/>
    <property type="match status" value="1"/>
</dbReference>
<dbReference type="RefSeq" id="XP_012200131.1">
    <property type="nucleotide sequence ID" value="XM_012344741.1"/>
</dbReference>
<evidence type="ECO:0000256" key="5">
    <source>
        <dbReference type="ARBA" id="ARBA00023054"/>
    </source>
</evidence>
<dbReference type="GO" id="GO:0016887">
    <property type="term" value="F:ATP hydrolysis activity"/>
    <property type="evidence" value="ECO:0007669"/>
    <property type="project" value="InterPro"/>
</dbReference>
<dbReference type="Proteomes" id="UP000030745">
    <property type="component" value="Unassembled WGS sequence"/>
</dbReference>
<evidence type="ECO:0000256" key="7">
    <source>
        <dbReference type="ARBA" id="ARBA00023306"/>
    </source>
</evidence>
<dbReference type="InterPro" id="IPR041741">
    <property type="entry name" value="SMC3_ABC_euk"/>
</dbReference>
<dbReference type="GO" id="GO:0005524">
    <property type="term" value="F:ATP binding"/>
    <property type="evidence" value="ECO:0007669"/>
    <property type="project" value="InterPro"/>
</dbReference>